<reference evidence="2 3" key="1">
    <citation type="submission" date="2021-01" db="EMBL/GenBank/DDBJ databases">
        <title>Whole genome shotgun sequence of Actinoplanes durhamensis NBRC 14914.</title>
        <authorList>
            <person name="Komaki H."/>
            <person name="Tamura T."/>
        </authorList>
    </citation>
    <scope>NUCLEOTIDE SEQUENCE [LARGE SCALE GENOMIC DNA]</scope>
    <source>
        <strain evidence="2 3">NBRC 14914</strain>
    </source>
</reference>
<accession>A0ABQ3YN33</accession>
<protein>
    <submittedName>
        <fullName evidence="2">Uncharacterized protein</fullName>
    </submittedName>
</protein>
<name>A0ABQ3YN33_9ACTN</name>
<dbReference type="EMBL" id="BOML01000003">
    <property type="protein sequence ID" value="GID98976.1"/>
    <property type="molecule type" value="Genomic_DNA"/>
</dbReference>
<organism evidence="2 3">
    <name type="scientific">Paractinoplanes durhamensis</name>
    <dbReference type="NCBI Taxonomy" id="113563"/>
    <lineage>
        <taxon>Bacteria</taxon>
        <taxon>Bacillati</taxon>
        <taxon>Actinomycetota</taxon>
        <taxon>Actinomycetes</taxon>
        <taxon>Micromonosporales</taxon>
        <taxon>Micromonosporaceae</taxon>
        <taxon>Paractinoplanes</taxon>
    </lineage>
</organism>
<sequence length="232" mass="23846">MSLVGLPLILLTWALAIGAVAATVRGWRLAGRWRMPVRIVGLVVVEALVVAGAGLIVNRQDSFYPSWQALGGAASVVTVPSTSAGRLDGTLDSHAAVTWSPPEAAAWHLAAAPQLIAPSDYAATPARTFPVILVLTTTTEAAEIRPAAGALTVALAPTADTTVAALADLSGRLARDARVTDRLVILADGPWASLAAGWPGRPPVIAGHTAADFERATRDLPAPLAAPEELPS</sequence>
<keyword evidence="1" id="KW-1133">Transmembrane helix</keyword>
<evidence type="ECO:0000313" key="3">
    <source>
        <dbReference type="Proteomes" id="UP000637628"/>
    </source>
</evidence>
<gene>
    <name evidence="2" type="ORF">Adu01nite_03270</name>
</gene>
<keyword evidence="1" id="KW-0472">Membrane</keyword>
<dbReference type="Proteomes" id="UP000637628">
    <property type="component" value="Unassembled WGS sequence"/>
</dbReference>
<keyword evidence="1" id="KW-0812">Transmembrane</keyword>
<feature type="transmembrane region" description="Helical" evidence="1">
    <location>
        <begin position="37"/>
        <end position="57"/>
    </location>
</feature>
<evidence type="ECO:0000256" key="1">
    <source>
        <dbReference type="SAM" id="Phobius"/>
    </source>
</evidence>
<comment type="caution">
    <text evidence="2">The sequence shown here is derived from an EMBL/GenBank/DDBJ whole genome shotgun (WGS) entry which is preliminary data.</text>
</comment>
<dbReference type="RefSeq" id="WP_203724398.1">
    <property type="nucleotide sequence ID" value="NZ_BAAATX010000052.1"/>
</dbReference>
<evidence type="ECO:0000313" key="2">
    <source>
        <dbReference type="EMBL" id="GID98976.1"/>
    </source>
</evidence>
<proteinExistence type="predicted"/>
<keyword evidence="3" id="KW-1185">Reference proteome</keyword>